<dbReference type="SMART" id="SM00325">
    <property type="entry name" value="RhoGEF"/>
    <property type="match status" value="1"/>
</dbReference>
<dbReference type="PROSITE" id="PS50010">
    <property type="entry name" value="DH_2"/>
    <property type="match status" value="1"/>
</dbReference>
<organism evidence="3 4">
    <name type="scientific">Anaeramoeba flamelloides</name>
    <dbReference type="NCBI Taxonomy" id="1746091"/>
    <lineage>
        <taxon>Eukaryota</taxon>
        <taxon>Metamonada</taxon>
        <taxon>Anaeramoebidae</taxon>
        <taxon>Anaeramoeba</taxon>
    </lineage>
</organism>
<gene>
    <name evidence="3" type="ORF">M0813_28920</name>
</gene>
<evidence type="ECO:0000256" key="1">
    <source>
        <dbReference type="SAM" id="MobiDB-lite"/>
    </source>
</evidence>
<evidence type="ECO:0000313" key="3">
    <source>
        <dbReference type="EMBL" id="KAJ6234943.1"/>
    </source>
</evidence>
<evidence type="ECO:0000259" key="2">
    <source>
        <dbReference type="PROSITE" id="PS50010"/>
    </source>
</evidence>
<dbReference type="Proteomes" id="UP001150062">
    <property type="component" value="Unassembled WGS sequence"/>
</dbReference>
<accession>A0ABQ8XQP9</accession>
<comment type="caution">
    <text evidence="3">The sequence shown here is derived from an EMBL/GenBank/DDBJ whole genome shotgun (WGS) entry which is preliminary data.</text>
</comment>
<dbReference type="EMBL" id="JAOAOG010000266">
    <property type="protein sequence ID" value="KAJ6234943.1"/>
    <property type="molecule type" value="Genomic_DNA"/>
</dbReference>
<dbReference type="InterPro" id="IPR051092">
    <property type="entry name" value="FYVE_RhoGEF_PH"/>
</dbReference>
<dbReference type="InterPro" id="IPR011993">
    <property type="entry name" value="PH-like_dom_sf"/>
</dbReference>
<evidence type="ECO:0000313" key="4">
    <source>
        <dbReference type="Proteomes" id="UP001150062"/>
    </source>
</evidence>
<keyword evidence="4" id="KW-1185">Reference proteome</keyword>
<proteinExistence type="predicted"/>
<dbReference type="InterPro" id="IPR000219">
    <property type="entry name" value="DH_dom"/>
</dbReference>
<name>A0ABQ8XQP9_9EUKA</name>
<dbReference type="PANTHER" id="PTHR12673:SF159">
    <property type="entry name" value="LD03170P"/>
    <property type="match status" value="1"/>
</dbReference>
<reference evidence="3" key="1">
    <citation type="submission" date="2022-08" db="EMBL/GenBank/DDBJ databases">
        <title>Novel sulfate-reducing endosymbionts in the free-living metamonad Anaeramoeba.</title>
        <authorList>
            <person name="Jerlstrom-Hultqvist J."/>
            <person name="Cepicka I."/>
            <person name="Gallot-Lavallee L."/>
            <person name="Salas-Leiva D."/>
            <person name="Curtis B.A."/>
            <person name="Zahonova K."/>
            <person name="Pipaliya S."/>
            <person name="Dacks J."/>
            <person name="Roger A.J."/>
        </authorList>
    </citation>
    <scope>NUCLEOTIDE SEQUENCE</scope>
    <source>
        <strain evidence="3">Schooner1</strain>
    </source>
</reference>
<sequence length="499" mass="59730">MNTKHDQNKIALNNFQDGNKNKAKGKTKKTDTRKQARQLPLKNNKVHKERYYQESKITKLQKTFRKHLTRKKYTQSHLRYQLIKEITESEQKYNLHLQFIVNLKRELKEKNLIDEESIRIIFLGVEEIYLFSNSMARDLKRILRHWHIDSFFGKFFSEMIPYMKIYTPYINNYGNAAQVLITNKNKNKKFKRYTKRIPQQQESERLNLESLIIKPVQRIAQYTLFYDRIEKLSRGENKEFVSRISITLKEMATLINEKKREFENRIKIVEINQKIINSPDESLITPRRVFITQLKADFLIDNKARESILFLFNDILIVCEIIVMKKNKKKTNKPKVSYKLSYSWKLSKMKFNNKSVQIVSDQIFWKLHHRAITFSFVTNKEKTVNNLESTKHFLKTLVKAIKNEKLKHSEKKNTRKKLFDEFKQGKSKIKIQLNQQTFFNAREQIKKILEKSQKNILLKLQNPQKQKRITSHTSIQNPLNNNQSSTQEIDLISFFGEEM</sequence>
<dbReference type="InterPro" id="IPR035899">
    <property type="entry name" value="DBL_dom_sf"/>
</dbReference>
<dbReference type="PROSITE" id="PS50096">
    <property type="entry name" value="IQ"/>
    <property type="match status" value="1"/>
</dbReference>
<feature type="region of interest" description="Disordered" evidence="1">
    <location>
        <begin position="1"/>
        <end position="35"/>
    </location>
</feature>
<dbReference type="Pfam" id="PF00621">
    <property type="entry name" value="RhoGEF"/>
    <property type="match status" value="1"/>
</dbReference>
<dbReference type="SUPFAM" id="SSF48065">
    <property type="entry name" value="DBL homology domain (DH-domain)"/>
    <property type="match status" value="1"/>
</dbReference>
<feature type="domain" description="DH" evidence="2">
    <location>
        <begin position="78"/>
        <end position="258"/>
    </location>
</feature>
<dbReference type="PANTHER" id="PTHR12673">
    <property type="entry name" value="FACIOGENITAL DYSPLASIA PROTEIN"/>
    <property type="match status" value="1"/>
</dbReference>
<dbReference type="Gene3D" id="2.30.29.30">
    <property type="entry name" value="Pleckstrin-homology domain (PH domain)/Phosphotyrosine-binding domain (PTB)"/>
    <property type="match status" value="1"/>
</dbReference>
<dbReference type="Gene3D" id="1.20.900.10">
    <property type="entry name" value="Dbl homology (DH) domain"/>
    <property type="match status" value="1"/>
</dbReference>
<protein>
    <submittedName>
        <fullName evidence="3">Faciogenital dysplasia protein</fullName>
    </submittedName>
</protein>